<dbReference type="SUPFAM" id="SSF47240">
    <property type="entry name" value="Ferritin-like"/>
    <property type="match status" value="1"/>
</dbReference>
<dbReference type="KEGG" id="cik:H0194_01455"/>
<gene>
    <name evidence="2" type="ORF">H0194_01455</name>
</gene>
<name>A0A7G7CQ84_9CORY</name>
<evidence type="ECO:0000259" key="1">
    <source>
        <dbReference type="Pfam" id="PF14530"/>
    </source>
</evidence>
<dbReference type="EMBL" id="CP059404">
    <property type="protein sequence ID" value="QNE89750.1"/>
    <property type="molecule type" value="Genomic_DNA"/>
</dbReference>
<proteinExistence type="predicted"/>
<reference evidence="2 3" key="1">
    <citation type="submission" date="2020-07" db="EMBL/GenBank/DDBJ databases">
        <title>Complete genome and description of Corynebacterium incognita strain Marseille-Q3630 sp. nov.</title>
        <authorList>
            <person name="Boxberger M."/>
        </authorList>
    </citation>
    <scope>NUCLEOTIDE SEQUENCE [LARGE SCALE GENOMIC DNA]</scope>
    <source>
        <strain evidence="2 3">Marseille-Q3630</strain>
    </source>
</reference>
<dbReference type="Gene3D" id="1.20.1260.10">
    <property type="match status" value="1"/>
</dbReference>
<dbReference type="AlphaFoldDB" id="A0A7G7CQ84"/>
<dbReference type="InterPro" id="IPR012347">
    <property type="entry name" value="Ferritin-like"/>
</dbReference>
<evidence type="ECO:0000313" key="3">
    <source>
        <dbReference type="Proteomes" id="UP000515743"/>
    </source>
</evidence>
<accession>A0A7G7CQ84</accession>
<sequence length="273" mass="28483">MPALSGCEPLQPLFNAFGPTPDAALVTLARDAEADAASRTLAADPDKAAGRMDHAAALYAEIERICGTDADGNAPESCAVERGEFTPLPDDATTADVYKDSRAQLLDALDQVPESSRTLIVEQAIDLAAASFSPADFTATPNLGEEGVAPADIEAAKKLLDWEYSVIYALDVTEAFAGGGTQAQVEEALGRHERRVAKLSDALESAGEVPAPAPAYEASGAPLPSSGKQAAGYLAYLDKEDAAQWEHAAVNAESAAWRDWAVVVAGTSRARLN</sequence>
<dbReference type="InterPro" id="IPR009078">
    <property type="entry name" value="Ferritin-like_SF"/>
</dbReference>
<dbReference type="RefSeq" id="WP_185176124.1">
    <property type="nucleotide sequence ID" value="NZ_CP059404.1"/>
</dbReference>
<keyword evidence="3" id="KW-1185">Reference proteome</keyword>
<organism evidence="2 3">
    <name type="scientific">Corynebacterium incognita</name>
    <dbReference type="NCBI Taxonomy" id="2754725"/>
    <lineage>
        <taxon>Bacteria</taxon>
        <taxon>Bacillati</taxon>
        <taxon>Actinomycetota</taxon>
        <taxon>Actinomycetes</taxon>
        <taxon>Mycobacteriales</taxon>
        <taxon>Corynebacteriaceae</taxon>
        <taxon>Corynebacterium</taxon>
    </lineage>
</organism>
<dbReference type="InterPro" id="IPR029447">
    <property type="entry name" value="DUF4439"/>
</dbReference>
<evidence type="ECO:0000313" key="2">
    <source>
        <dbReference type="EMBL" id="QNE89750.1"/>
    </source>
</evidence>
<dbReference type="Proteomes" id="UP000515743">
    <property type="component" value="Chromosome"/>
</dbReference>
<protein>
    <submittedName>
        <fullName evidence="2">DUF4439 domain-containing protein</fullName>
    </submittedName>
</protein>
<dbReference type="Pfam" id="PF14530">
    <property type="entry name" value="DUF4439"/>
    <property type="match status" value="1"/>
</dbReference>
<feature type="domain" description="DUF4439" evidence="1">
    <location>
        <begin position="156"/>
        <end position="264"/>
    </location>
</feature>